<dbReference type="Proteomes" id="UP001501417">
    <property type="component" value="Unassembled WGS sequence"/>
</dbReference>
<evidence type="ECO:0008006" key="4">
    <source>
        <dbReference type="Google" id="ProtNLM"/>
    </source>
</evidence>
<evidence type="ECO:0000313" key="3">
    <source>
        <dbReference type="Proteomes" id="UP001501417"/>
    </source>
</evidence>
<dbReference type="EMBL" id="BAABGF010000043">
    <property type="protein sequence ID" value="GAA4293216.1"/>
    <property type="molecule type" value="Genomic_DNA"/>
</dbReference>
<organism evidence="2 3">
    <name type="scientific">Mycobacterium paraffinicum</name>
    <dbReference type="NCBI Taxonomy" id="53378"/>
    <lineage>
        <taxon>Bacteria</taxon>
        <taxon>Bacillati</taxon>
        <taxon>Actinomycetota</taxon>
        <taxon>Actinomycetes</taxon>
        <taxon>Mycobacteriales</taxon>
        <taxon>Mycobacteriaceae</taxon>
        <taxon>Mycobacterium</taxon>
    </lineage>
</organism>
<feature type="region of interest" description="Disordered" evidence="1">
    <location>
        <begin position="42"/>
        <end position="73"/>
    </location>
</feature>
<evidence type="ECO:0000256" key="1">
    <source>
        <dbReference type="SAM" id="MobiDB-lite"/>
    </source>
</evidence>
<reference evidence="3" key="1">
    <citation type="journal article" date="2019" name="Int. J. Syst. Evol. Microbiol.">
        <title>The Global Catalogue of Microorganisms (GCM) 10K type strain sequencing project: providing services to taxonomists for standard genome sequencing and annotation.</title>
        <authorList>
            <consortium name="The Broad Institute Genomics Platform"/>
            <consortium name="The Broad Institute Genome Sequencing Center for Infectious Disease"/>
            <person name="Wu L."/>
            <person name="Ma J."/>
        </authorList>
    </citation>
    <scope>NUCLEOTIDE SEQUENCE [LARGE SCALE GENOMIC DNA]</scope>
    <source>
        <strain evidence="3">JCM 17782</strain>
    </source>
</reference>
<feature type="compositionally biased region" description="Basic and acidic residues" evidence="1">
    <location>
        <begin position="42"/>
        <end position="54"/>
    </location>
</feature>
<accession>A0ABP8F294</accession>
<comment type="caution">
    <text evidence="2">The sequence shown here is derived from an EMBL/GenBank/DDBJ whole genome shotgun (WGS) entry which is preliminary data.</text>
</comment>
<gene>
    <name evidence="2" type="ORF">GCM10023161_41370</name>
</gene>
<sequence length="73" mass="8351">MIAAPEVDPPPPDYCGQRTAMMPKRRRTRAHDRATRIAVERRHNRDARTLRRAESMSYRGPAPPDGDDDPPPF</sequence>
<proteinExistence type="predicted"/>
<protein>
    <recommendedName>
        <fullName evidence="4">13E12 repeat-containing protein</fullName>
    </recommendedName>
</protein>
<keyword evidence="3" id="KW-1185">Reference proteome</keyword>
<evidence type="ECO:0000313" key="2">
    <source>
        <dbReference type="EMBL" id="GAA4293216.1"/>
    </source>
</evidence>
<name>A0ABP8F294_9MYCO</name>